<gene>
    <name evidence="1" type="ORF">FHX48_000778</name>
</gene>
<evidence type="ECO:0000313" key="1">
    <source>
        <dbReference type="EMBL" id="MBA8815726.1"/>
    </source>
</evidence>
<dbReference type="Proteomes" id="UP000526083">
    <property type="component" value="Unassembled WGS sequence"/>
</dbReference>
<keyword evidence="2" id="KW-1185">Reference proteome</keyword>
<organism evidence="1 2">
    <name type="scientific">Microbacterium halimionae</name>
    <dbReference type="NCBI Taxonomy" id="1526413"/>
    <lineage>
        <taxon>Bacteria</taxon>
        <taxon>Bacillati</taxon>
        <taxon>Actinomycetota</taxon>
        <taxon>Actinomycetes</taxon>
        <taxon>Micrococcales</taxon>
        <taxon>Microbacteriaceae</taxon>
        <taxon>Microbacterium</taxon>
    </lineage>
</organism>
<dbReference type="RefSeq" id="WP_167048738.1">
    <property type="nucleotide sequence ID" value="NZ_JAAOZB010000002.1"/>
</dbReference>
<name>A0A7W3PL84_9MICO</name>
<reference evidence="1 2" key="1">
    <citation type="submission" date="2020-07" db="EMBL/GenBank/DDBJ databases">
        <title>Sequencing the genomes of 1000 actinobacteria strains.</title>
        <authorList>
            <person name="Klenk H.-P."/>
        </authorList>
    </citation>
    <scope>NUCLEOTIDE SEQUENCE [LARGE SCALE GENOMIC DNA]</scope>
    <source>
        <strain evidence="1 2">DSM 27576</strain>
    </source>
</reference>
<sequence length="48" mass="5253">MLVRYLGEFRADAVASRRQIGVAIEQIATQAFISARIIFTTAAVSRPS</sequence>
<evidence type="ECO:0000313" key="2">
    <source>
        <dbReference type="Proteomes" id="UP000526083"/>
    </source>
</evidence>
<accession>A0A7W3PL84</accession>
<dbReference type="EMBL" id="JACGWY010000001">
    <property type="protein sequence ID" value="MBA8815726.1"/>
    <property type="molecule type" value="Genomic_DNA"/>
</dbReference>
<comment type="caution">
    <text evidence="1">The sequence shown here is derived from an EMBL/GenBank/DDBJ whole genome shotgun (WGS) entry which is preliminary data.</text>
</comment>
<proteinExistence type="predicted"/>
<protein>
    <submittedName>
        <fullName evidence="1">Transposase-like protein</fullName>
    </submittedName>
</protein>
<dbReference type="AlphaFoldDB" id="A0A7W3PL84"/>